<evidence type="ECO:0000313" key="2">
    <source>
        <dbReference type="Proteomes" id="UP001341840"/>
    </source>
</evidence>
<protein>
    <submittedName>
        <fullName evidence="1">Uncharacterized protein</fullName>
    </submittedName>
</protein>
<dbReference type="EMBL" id="JASCZI010002670">
    <property type="protein sequence ID" value="MED6116354.1"/>
    <property type="molecule type" value="Genomic_DNA"/>
</dbReference>
<gene>
    <name evidence="1" type="ORF">PIB30_099496</name>
</gene>
<name>A0ABU6QXG8_9FABA</name>
<proteinExistence type="predicted"/>
<organism evidence="1 2">
    <name type="scientific">Stylosanthes scabra</name>
    <dbReference type="NCBI Taxonomy" id="79078"/>
    <lineage>
        <taxon>Eukaryota</taxon>
        <taxon>Viridiplantae</taxon>
        <taxon>Streptophyta</taxon>
        <taxon>Embryophyta</taxon>
        <taxon>Tracheophyta</taxon>
        <taxon>Spermatophyta</taxon>
        <taxon>Magnoliopsida</taxon>
        <taxon>eudicotyledons</taxon>
        <taxon>Gunneridae</taxon>
        <taxon>Pentapetalae</taxon>
        <taxon>rosids</taxon>
        <taxon>fabids</taxon>
        <taxon>Fabales</taxon>
        <taxon>Fabaceae</taxon>
        <taxon>Papilionoideae</taxon>
        <taxon>50 kb inversion clade</taxon>
        <taxon>dalbergioids sensu lato</taxon>
        <taxon>Dalbergieae</taxon>
        <taxon>Pterocarpus clade</taxon>
        <taxon>Stylosanthes</taxon>
    </lineage>
</organism>
<dbReference type="Proteomes" id="UP001341840">
    <property type="component" value="Unassembled WGS sequence"/>
</dbReference>
<sequence>MSSHNSSHTITEEEFENVWVAYNEPRRANDELRRANDQLCHANQPIGHKVNIKAIYFEFRGKNSLESDPSTTSDFEALNADSDYYPLVPLFPMAVRVMAWGYLYPYPPHTHITTPKTRPIQGGVGRDGTGRGKLPSLIVAELE</sequence>
<evidence type="ECO:0000313" key="1">
    <source>
        <dbReference type="EMBL" id="MED6116354.1"/>
    </source>
</evidence>
<comment type="caution">
    <text evidence="1">The sequence shown here is derived from an EMBL/GenBank/DDBJ whole genome shotgun (WGS) entry which is preliminary data.</text>
</comment>
<accession>A0ABU6QXG8</accession>
<reference evidence="1 2" key="1">
    <citation type="journal article" date="2023" name="Plants (Basel)">
        <title>Bridging the Gap: Combining Genomics and Transcriptomics Approaches to Understand Stylosanthes scabra, an Orphan Legume from the Brazilian Caatinga.</title>
        <authorList>
            <person name="Ferreira-Neto J.R.C."/>
            <person name="da Silva M.D."/>
            <person name="Binneck E."/>
            <person name="de Melo N.F."/>
            <person name="da Silva R.H."/>
            <person name="de Melo A.L.T.M."/>
            <person name="Pandolfi V."/>
            <person name="Bustamante F.O."/>
            <person name="Brasileiro-Vidal A.C."/>
            <person name="Benko-Iseppon A.M."/>
        </authorList>
    </citation>
    <scope>NUCLEOTIDE SEQUENCE [LARGE SCALE GENOMIC DNA]</scope>
    <source>
        <tissue evidence="1">Leaves</tissue>
    </source>
</reference>
<keyword evidence="2" id="KW-1185">Reference proteome</keyword>